<sequence>MGAKATGEGRRGRREEELVGSRSGEGGDEGDKRQNLERQTGRGGERLPAKPSRQTQGRRKGALPNHCLVSTRRRPVLDRSRHSHRLLPRACRRATPAAVLSKPNVSALCFLLRDSSNCFFRRAHHRRSRGDVLVNNASECVNMLSINASKNPPKRLRQQRS</sequence>
<evidence type="ECO:0000313" key="2">
    <source>
        <dbReference type="Proteomes" id="UP000799755"/>
    </source>
</evidence>
<accession>A0ACB6R4D6</accession>
<organism evidence="1 2">
    <name type="scientific">Lindgomyces ingoldianus</name>
    <dbReference type="NCBI Taxonomy" id="673940"/>
    <lineage>
        <taxon>Eukaryota</taxon>
        <taxon>Fungi</taxon>
        <taxon>Dikarya</taxon>
        <taxon>Ascomycota</taxon>
        <taxon>Pezizomycotina</taxon>
        <taxon>Dothideomycetes</taxon>
        <taxon>Pleosporomycetidae</taxon>
        <taxon>Pleosporales</taxon>
        <taxon>Lindgomycetaceae</taxon>
        <taxon>Lindgomyces</taxon>
    </lineage>
</organism>
<keyword evidence="2" id="KW-1185">Reference proteome</keyword>
<name>A0ACB6R4D6_9PLEO</name>
<comment type="caution">
    <text evidence="1">The sequence shown here is derived from an EMBL/GenBank/DDBJ whole genome shotgun (WGS) entry which is preliminary data.</text>
</comment>
<protein>
    <submittedName>
        <fullName evidence="1">Uncharacterized protein</fullName>
    </submittedName>
</protein>
<proteinExistence type="predicted"/>
<reference evidence="1" key="1">
    <citation type="journal article" date="2020" name="Stud. Mycol.">
        <title>101 Dothideomycetes genomes: a test case for predicting lifestyles and emergence of pathogens.</title>
        <authorList>
            <person name="Haridas S."/>
            <person name="Albert R."/>
            <person name="Binder M."/>
            <person name="Bloem J."/>
            <person name="Labutti K."/>
            <person name="Salamov A."/>
            <person name="Andreopoulos B."/>
            <person name="Baker S."/>
            <person name="Barry K."/>
            <person name="Bills G."/>
            <person name="Bluhm B."/>
            <person name="Cannon C."/>
            <person name="Castanera R."/>
            <person name="Culley D."/>
            <person name="Daum C."/>
            <person name="Ezra D."/>
            <person name="Gonzalez J."/>
            <person name="Henrissat B."/>
            <person name="Kuo A."/>
            <person name="Liang C."/>
            <person name="Lipzen A."/>
            <person name="Lutzoni F."/>
            <person name="Magnuson J."/>
            <person name="Mondo S."/>
            <person name="Nolan M."/>
            <person name="Ohm R."/>
            <person name="Pangilinan J."/>
            <person name="Park H.-J."/>
            <person name="Ramirez L."/>
            <person name="Alfaro M."/>
            <person name="Sun H."/>
            <person name="Tritt A."/>
            <person name="Yoshinaga Y."/>
            <person name="Zwiers L.-H."/>
            <person name="Turgeon B."/>
            <person name="Goodwin S."/>
            <person name="Spatafora J."/>
            <person name="Crous P."/>
            <person name="Grigoriev I."/>
        </authorList>
    </citation>
    <scope>NUCLEOTIDE SEQUENCE</scope>
    <source>
        <strain evidence="1">ATCC 200398</strain>
    </source>
</reference>
<dbReference type="Proteomes" id="UP000799755">
    <property type="component" value="Unassembled WGS sequence"/>
</dbReference>
<gene>
    <name evidence="1" type="ORF">BDR25DRAFT_311456</name>
</gene>
<evidence type="ECO:0000313" key="1">
    <source>
        <dbReference type="EMBL" id="KAF2474046.1"/>
    </source>
</evidence>
<dbReference type="EMBL" id="MU003498">
    <property type="protein sequence ID" value="KAF2474046.1"/>
    <property type="molecule type" value="Genomic_DNA"/>
</dbReference>